<evidence type="ECO:0000313" key="2">
    <source>
        <dbReference type="EMBL" id="KAK9789948.1"/>
    </source>
</evidence>
<sequence>MQLEGPRFVAAHGSEHGPQLVDVWTVSVLPQQTHMLVGKLATAAPLGSLQHLKRVWKTTAGTPVKMRIILCRVLQPPDAARPDFGGAAVSTAAEPHLPPALAQLVSDLAIAPEQAAVPAHAPQTREQWAEWSQIWPITWRQPESTAMYLAQQAPQLTQQEQEGMRRHMQRVWDLSGCTTSAAGSSEGAAVGNACIIVDPVAGEAVAQGVDETHAHPLRHAAMVAIDAAAQRDLLLWPPSPADAEEQPAAKEQRLEGQGSVHDSTAAASAHAHAAECATSHSEKPYLCTGWDCYLVVSRRGRYRH</sequence>
<dbReference type="Gene3D" id="3.40.140.10">
    <property type="entry name" value="Cytidine Deaminase, domain 2"/>
    <property type="match status" value="1"/>
</dbReference>
<dbReference type="InterPro" id="IPR016193">
    <property type="entry name" value="Cytidine_deaminase-like"/>
</dbReference>
<gene>
    <name evidence="2" type="ORF">WJX73_008362</name>
</gene>
<evidence type="ECO:0000313" key="3">
    <source>
        <dbReference type="Proteomes" id="UP001465755"/>
    </source>
</evidence>
<organism evidence="2 3">
    <name type="scientific">Symbiochloris irregularis</name>
    <dbReference type="NCBI Taxonomy" id="706552"/>
    <lineage>
        <taxon>Eukaryota</taxon>
        <taxon>Viridiplantae</taxon>
        <taxon>Chlorophyta</taxon>
        <taxon>core chlorophytes</taxon>
        <taxon>Trebouxiophyceae</taxon>
        <taxon>Trebouxiales</taxon>
        <taxon>Trebouxiaceae</taxon>
        <taxon>Symbiochloris</taxon>
    </lineage>
</organism>
<dbReference type="EMBL" id="JALJOQ010000200">
    <property type="protein sequence ID" value="KAK9789948.1"/>
    <property type="molecule type" value="Genomic_DNA"/>
</dbReference>
<protein>
    <submittedName>
        <fullName evidence="2">Uncharacterized protein</fullName>
    </submittedName>
</protein>
<dbReference type="AlphaFoldDB" id="A0AAW1NR21"/>
<dbReference type="SUPFAM" id="SSF53927">
    <property type="entry name" value="Cytidine deaminase-like"/>
    <property type="match status" value="1"/>
</dbReference>
<proteinExistence type="predicted"/>
<accession>A0AAW1NR21</accession>
<name>A0AAW1NR21_9CHLO</name>
<evidence type="ECO:0000256" key="1">
    <source>
        <dbReference type="SAM" id="MobiDB-lite"/>
    </source>
</evidence>
<reference evidence="2 3" key="1">
    <citation type="journal article" date="2024" name="Nat. Commun.">
        <title>Phylogenomics reveals the evolutionary origins of lichenization in chlorophyte algae.</title>
        <authorList>
            <person name="Puginier C."/>
            <person name="Libourel C."/>
            <person name="Otte J."/>
            <person name="Skaloud P."/>
            <person name="Haon M."/>
            <person name="Grisel S."/>
            <person name="Petersen M."/>
            <person name="Berrin J.G."/>
            <person name="Delaux P.M."/>
            <person name="Dal Grande F."/>
            <person name="Keller J."/>
        </authorList>
    </citation>
    <scope>NUCLEOTIDE SEQUENCE [LARGE SCALE GENOMIC DNA]</scope>
    <source>
        <strain evidence="2 3">SAG 2036</strain>
    </source>
</reference>
<dbReference type="Proteomes" id="UP001465755">
    <property type="component" value="Unassembled WGS sequence"/>
</dbReference>
<comment type="caution">
    <text evidence="2">The sequence shown here is derived from an EMBL/GenBank/DDBJ whole genome shotgun (WGS) entry which is preliminary data.</text>
</comment>
<keyword evidence="3" id="KW-1185">Reference proteome</keyword>
<dbReference type="GO" id="GO:0003824">
    <property type="term" value="F:catalytic activity"/>
    <property type="evidence" value="ECO:0007669"/>
    <property type="project" value="InterPro"/>
</dbReference>
<feature type="region of interest" description="Disordered" evidence="1">
    <location>
        <begin position="237"/>
        <end position="266"/>
    </location>
</feature>